<keyword evidence="2" id="KW-0479">Metal-binding</keyword>
<dbReference type="EMBL" id="SWLE01000007">
    <property type="protein sequence ID" value="TNM97616.1"/>
    <property type="molecule type" value="Genomic_DNA"/>
</dbReference>
<evidence type="ECO:0000256" key="7">
    <source>
        <dbReference type="PROSITE-ProRule" id="PRU00042"/>
    </source>
</evidence>
<dbReference type="InterPro" id="IPR036236">
    <property type="entry name" value="Znf_C2H2_sf"/>
</dbReference>
<dbReference type="PROSITE" id="PS50157">
    <property type="entry name" value="ZINC_FINGER_C2H2_2"/>
    <property type="match status" value="2"/>
</dbReference>
<dbReference type="GO" id="GO:0008270">
    <property type="term" value="F:zinc ion binding"/>
    <property type="evidence" value="ECO:0007669"/>
    <property type="project" value="UniProtKB-KW"/>
</dbReference>
<keyword evidence="6" id="KW-0539">Nucleus</keyword>
<dbReference type="GO" id="GO:0005634">
    <property type="term" value="C:nucleus"/>
    <property type="evidence" value="ECO:0007669"/>
    <property type="project" value="UniProtKB-SubCell"/>
</dbReference>
<proteinExistence type="predicted"/>
<feature type="domain" description="C2H2-type" evidence="9">
    <location>
        <begin position="220"/>
        <end position="247"/>
    </location>
</feature>
<name>A0A4Z2C1C2_9TELE</name>
<dbReference type="InterPro" id="IPR013087">
    <property type="entry name" value="Znf_C2H2_type"/>
</dbReference>
<gene>
    <name evidence="10" type="ORF">fugu_013862</name>
</gene>
<dbReference type="FunFam" id="3.30.160.60:FF:002343">
    <property type="entry name" value="Zinc finger protein 33A"/>
    <property type="match status" value="1"/>
</dbReference>
<evidence type="ECO:0000313" key="11">
    <source>
        <dbReference type="Proteomes" id="UP000516260"/>
    </source>
</evidence>
<dbReference type="PANTHER" id="PTHR23226:SF416">
    <property type="entry name" value="FI01424P"/>
    <property type="match status" value="1"/>
</dbReference>
<comment type="caution">
    <text evidence="10">The sequence shown here is derived from an EMBL/GenBank/DDBJ whole genome shotgun (WGS) entry which is preliminary data.</text>
</comment>
<evidence type="ECO:0000259" key="9">
    <source>
        <dbReference type="PROSITE" id="PS50157"/>
    </source>
</evidence>
<evidence type="ECO:0000256" key="5">
    <source>
        <dbReference type="ARBA" id="ARBA00022833"/>
    </source>
</evidence>
<evidence type="ECO:0000256" key="3">
    <source>
        <dbReference type="ARBA" id="ARBA00022737"/>
    </source>
</evidence>
<feature type="compositionally biased region" description="Polar residues" evidence="8">
    <location>
        <begin position="1"/>
        <end position="13"/>
    </location>
</feature>
<evidence type="ECO:0000256" key="6">
    <source>
        <dbReference type="ARBA" id="ARBA00023242"/>
    </source>
</evidence>
<dbReference type="PROSITE" id="PS00028">
    <property type="entry name" value="ZINC_FINGER_C2H2_1"/>
    <property type="match status" value="2"/>
</dbReference>
<feature type="domain" description="C2H2-type" evidence="9">
    <location>
        <begin position="192"/>
        <end position="219"/>
    </location>
</feature>
<dbReference type="SUPFAM" id="SSF57667">
    <property type="entry name" value="beta-beta-alpha zinc fingers"/>
    <property type="match status" value="1"/>
</dbReference>
<dbReference type="GO" id="GO:0000978">
    <property type="term" value="F:RNA polymerase II cis-regulatory region sequence-specific DNA binding"/>
    <property type="evidence" value="ECO:0007669"/>
    <property type="project" value="TreeGrafter"/>
</dbReference>
<evidence type="ECO:0000313" key="10">
    <source>
        <dbReference type="EMBL" id="TNM97616.1"/>
    </source>
</evidence>
<keyword evidence="3" id="KW-0677">Repeat</keyword>
<keyword evidence="5" id="KW-0862">Zinc</keyword>
<dbReference type="Gene3D" id="3.30.160.60">
    <property type="entry name" value="Classic Zinc Finger"/>
    <property type="match status" value="2"/>
</dbReference>
<dbReference type="AlphaFoldDB" id="A0A4Z2C1C2"/>
<dbReference type="PANTHER" id="PTHR23226">
    <property type="entry name" value="ZINC FINGER AND SCAN DOMAIN-CONTAINING"/>
    <property type="match status" value="1"/>
</dbReference>
<keyword evidence="11" id="KW-1185">Reference proteome</keyword>
<dbReference type="SMART" id="SM00355">
    <property type="entry name" value="ZnF_C2H2"/>
    <property type="match status" value="2"/>
</dbReference>
<dbReference type="Proteomes" id="UP000516260">
    <property type="component" value="Chromosome 15"/>
</dbReference>
<keyword evidence="4 7" id="KW-0863">Zinc-finger</keyword>
<organism evidence="10 11">
    <name type="scientific">Takifugu bimaculatus</name>
    <dbReference type="NCBI Taxonomy" id="433685"/>
    <lineage>
        <taxon>Eukaryota</taxon>
        <taxon>Metazoa</taxon>
        <taxon>Chordata</taxon>
        <taxon>Craniata</taxon>
        <taxon>Vertebrata</taxon>
        <taxon>Euteleostomi</taxon>
        <taxon>Actinopterygii</taxon>
        <taxon>Neopterygii</taxon>
        <taxon>Teleostei</taxon>
        <taxon>Neoteleostei</taxon>
        <taxon>Acanthomorphata</taxon>
        <taxon>Eupercaria</taxon>
        <taxon>Tetraodontiformes</taxon>
        <taxon>Tetradontoidea</taxon>
        <taxon>Tetraodontidae</taxon>
        <taxon>Takifugu</taxon>
    </lineage>
</organism>
<accession>A0A4Z2C1C2</accession>
<protein>
    <recommendedName>
        <fullName evidence="9">C2H2-type domain-containing protein</fullName>
    </recommendedName>
</protein>
<dbReference type="GO" id="GO:0000981">
    <property type="term" value="F:DNA-binding transcription factor activity, RNA polymerase II-specific"/>
    <property type="evidence" value="ECO:0007669"/>
    <property type="project" value="TreeGrafter"/>
</dbReference>
<evidence type="ECO:0000256" key="1">
    <source>
        <dbReference type="ARBA" id="ARBA00004123"/>
    </source>
</evidence>
<evidence type="ECO:0000256" key="4">
    <source>
        <dbReference type="ARBA" id="ARBA00022771"/>
    </source>
</evidence>
<reference evidence="10 11" key="1">
    <citation type="submission" date="2019-04" db="EMBL/GenBank/DDBJ databases">
        <title>The sequence and de novo assembly of Takifugu bimaculatus genome using PacBio and Hi-C technologies.</title>
        <authorList>
            <person name="Xu P."/>
            <person name="Liu B."/>
            <person name="Zhou Z."/>
        </authorList>
    </citation>
    <scope>NUCLEOTIDE SEQUENCE [LARGE SCALE GENOMIC DNA]</scope>
    <source>
        <strain evidence="10">TB-2018</strain>
        <tissue evidence="10">Muscle</tissue>
    </source>
</reference>
<feature type="region of interest" description="Disordered" evidence="8">
    <location>
        <begin position="1"/>
        <end position="20"/>
    </location>
</feature>
<dbReference type="Pfam" id="PF00096">
    <property type="entry name" value="zf-C2H2"/>
    <property type="match status" value="2"/>
</dbReference>
<evidence type="ECO:0000256" key="8">
    <source>
        <dbReference type="SAM" id="MobiDB-lite"/>
    </source>
</evidence>
<evidence type="ECO:0000256" key="2">
    <source>
        <dbReference type="ARBA" id="ARBA00022723"/>
    </source>
</evidence>
<feature type="non-terminal residue" evidence="10">
    <location>
        <position position="1"/>
    </location>
</feature>
<comment type="subcellular location">
    <subcellularLocation>
        <location evidence="1">Nucleus</location>
    </subcellularLocation>
</comment>
<sequence>MKPPWQTFSSGLSDVTDFSKSSSKNFSINHLGTFPRKLSHRLDPPPRLRLACSNFRIRLTVARSANQKQRKPRYGDCCGIAAWERRVSPVYSSGSESLDRTERDRDLFSDLACKMDTVTSPMDTRKDVQIKVEPEGDVEIGSYPVLKNVSIRLTDCSLWLEGRDFLSLEEHPHVWSHRPTHCCSTNAGRKMVYCSECSRGFYKRSHLEAHQRSHRGEQPNQCWRCGKSYPTLMSLIIHQQIHDRQAQYRCS</sequence>